<proteinExistence type="predicted"/>
<sequence length="890" mass="97402">MVEPHRKFRLDAESVASLRAAVAANSKKQQRLEERLARCREQAARRSVLEQRLESLHTRIGELREMARPVALPPLSEDATASSNPNLPVSFSMSLGCTVLCPTSPGASGVLPQGNPSVATSSSVPDDFDETTIRLDSLPVPATWGRAASLFRYCGPSVKGIVSAVIDEGVLYRILTDGGDWAFYNDTRYYTVQVRYRIAAGSTVTPGNSVTVTGAGAEQELAMELGPEETKVFLTGRVMGFDSLCKAALLPRCVATAEEDEALCTEPQQHWSVLSTSYADVAVPVRHSVSTAHLVADCVAKQIRFVDLHFFPSHASLYRSGQDSFYVPPLHWRLPISYLPNDDSVRREVRLFRGAVLHPEGLRTGRLFPNHLFLSAAAGLACRWPQALRRLFIHPQGARQGKRDRAVGAHHVELCTGGWWCPWIVDEFFPAAARCPEFSHSADDLRVLWLLLLEKACAKVLGSYAATLNAPLEYFVSAFTGGPCKVLHEIWPGREDLRDSTAKATRFFALMKRLLRQRTTEMPSVVCWLRPYLSSAARTQKKGDPLEALYGDVGLDPNAATVVLGLETLRDGQCVVRLRQTAEKRRPAESWLDLWRRAGKLWVNEVSDLVFAMGETAGDTVWMALEDLPQYFQGGCVAPLTSDWGVAKVQGQFTQRQPSVVLQVTATAPTRLLVSVTQRHLDETGLSTLTLKDEDTLIGAGQTLAGLSCLLYSKGSGDSTHFLGSNGDSPDAFDLAQEPHFVYEREVAAGYLLDPCQGPYYAVPFVSSISSDVAYTITAQLVVAESRSTAAPLATPESSTATVRFMTTKPGTTLFSSLVQPILRESSMEVSATSWNYQSSSPKQLRMYYSTGVSVTLVLGGSDVPQQQQPDTSTPGPMYTCERTSTAEAH</sequence>
<dbReference type="Pfam" id="PF09149">
    <property type="entry name" value="DUF1935"/>
    <property type="match status" value="1"/>
</dbReference>
<keyword evidence="2" id="KW-0175">Coiled coil</keyword>
<dbReference type="GO" id="GO:0004198">
    <property type="term" value="F:calcium-dependent cysteine-type endopeptidase activity"/>
    <property type="evidence" value="ECO:0007669"/>
    <property type="project" value="InterPro"/>
</dbReference>
<dbReference type="Proteomes" id="UP000063063">
    <property type="component" value="Chromosome 31"/>
</dbReference>
<reference evidence="5 6" key="1">
    <citation type="journal article" date="2015" name="Sci. Rep.">
        <title>The genome of Leishmania panamensis: insights into genomics of the L. (Viannia) subgenus.</title>
        <authorList>
            <person name="Llanes A."/>
            <person name="Restrepo C.M."/>
            <person name="Vecchio G.D."/>
            <person name="Anguizola F.J."/>
            <person name="Lleonart R."/>
        </authorList>
    </citation>
    <scope>NUCLEOTIDE SEQUENCE [LARGE SCALE GENOMIC DNA]</scope>
    <source>
        <strain evidence="5 6">MHOM/PA/94/PSC-1</strain>
    </source>
</reference>
<dbReference type="InterPro" id="IPR015232">
    <property type="entry name" value="DUF1935"/>
</dbReference>
<feature type="region of interest" description="Disordered" evidence="3">
    <location>
        <begin position="862"/>
        <end position="890"/>
    </location>
</feature>
<dbReference type="EMBL" id="CP009400">
    <property type="protein sequence ID" value="AIO00630.1"/>
    <property type="molecule type" value="Genomic_DNA"/>
</dbReference>
<dbReference type="AlphaFoldDB" id="A0A088RZC5"/>
<dbReference type="PROSITE" id="PS50203">
    <property type="entry name" value="CALPAIN_CAT"/>
    <property type="match status" value="1"/>
</dbReference>
<dbReference type="RefSeq" id="XP_010701430.1">
    <property type="nucleotide sequence ID" value="XM_010703128.1"/>
</dbReference>
<dbReference type="GO" id="GO:0006508">
    <property type="term" value="P:proteolysis"/>
    <property type="evidence" value="ECO:0007669"/>
    <property type="project" value="InterPro"/>
</dbReference>
<evidence type="ECO:0000313" key="5">
    <source>
        <dbReference type="EMBL" id="AIO00630.1"/>
    </source>
</evidence>
<feature type="compositionally biased region" description="Polar residues" evidence="3">
    <location>
        <begin position="864"/>
        <end position="875"/>
    </location>
</feature>
<dbReference type="GeneID" id="22577466"/>
<accession>A0A088RZC5</accession>
<dbReference type="InterPro" id="IPR022684">
    <property type="entry name" value="Calpain_cysteine_protease"/>
</dbReference>
<dbReference type="SUPFAM" id="SSF101601">
    <property type="entry name" value="Smp-1-like"/>
    <property type="match status" value="1"/>
</dbReference>
<dbReference type="Pfam" id="PF00648">
    <property type="entry name" value="Peptidase_C2"/>
    <property type="match status" value="1"/>
</dbReference>
<keyword evidence="6" id="KW-1185">Reference proteome</keyword>
<dbReference type="SMART" id="SM00230">
    <property type="entry name" value="CysPc"/>
    <property type="match status" value="1"/>
</dbReference>
<evidence type="ECO:0000259" key="4">
    <source>
        <dbReference type="PROSITE" id="PS50203"/>
    </source>
</evidence>
<dbReference type="VEuPathDB" id="TriTrypDB:LPAL13_310009000"/>
<dbReference type="Gene3D" id="2.60.40.1180">
    <property type="entry name" value="Golgi alpha-mannosidase II"/>
    <property type="match status" value="1"/>
</dbReference>
<name>A0A088RZC5_LEIPA</name>
<dbReference type="InterPro" id="IPR001300">
    <property type="entry name" value="Peptidase_C2_calpain_cat"/>
</dbReference>
<organism evidence="5 6">
    <name type="scientific">Leishmania panamensis</name>
    <dbReference type="NCBI Taxonomy" id="5679"/>
    <lineage>
        <taxon>Eukaryota</taxon>
        <taxon>Discoba</taxon>
        <taxon>Euglenozoa</taxon>
        <taxon>Kinetoplastea</taxon>
        <taxon>Metakinetoplastina</taxon>
        <taxon>Trypanosomatida</taxon>
        <taxon>Trypanosomatidae</taxon>
        <taxon>Leishmaniinae</taxon>
        <taxon>Leishmania</taxon>
        <taxon>Leishmania guyanensis species complex</taxon>
    </lineage>
</organism>
<dbReference type="OrthoDB" id="424753at2759"/>
<dbReference type="SUPFAM" id="SSF54001">
    <property type="entry name" value="Cysteine proteinases"/>
    <property type="match status" value="1"/>
</dbReference>
<evidence type="ECO:0000256" key="3">
    <source>
        <dbReference type="SAM" id="MobiDB-lite"/>
    </source>
</evidence>
<dbReference type="InterPro" id="IPR036310">
    <property type="entry name" value="Smp-1-like_sf"/>
</dbReference>
<dbReference type="VEuPathDB" id="TriTrypDB:LPMP_310400"/>
<evidence type="ECO:0000313" key="6">
    <source>
        <dbReference type="Proteomes" id="UP000063063"/>
    </source>
</evidence>
<feature type="domain" description="Calpain catalytic" evidence="4">
    <location>
        <begin position="304"/>
        <end position="641"/>
    </location>
</feature>
<protein>
    <submittedName>
        <fullName evidence="5">Calpain-like cysteine peptidase, putative</fullName>
    </submittedName>
</protein>
<feature type="coiled-coil region" evidence="2">
    <location>
        <begin position="22"/>
        <end position="66"/>
    </location>
</feature>
<dbReference type="KEGG" id="lpan:LPMP_310400"/>
<dbReference type="InterPro" id="IPR013780">
    <property type="entry name" value="Glyco_hydro_b"/>
</dbReference>
<evidence type="ECO:0000256" key="1">
    <source>
        <dbReference type="PROSITE-ProRule" id="PRU00239"/>
    </source>
</evidence>
<dbReference type="PANTHER" id="PTHR10183">
    <property type="entry name" value="CALPAIN"/>
    <property type="match status" value="1"/>
</dbReference>
<dbReference type="InterPro" id="IPR038765">
    <property type="entry name" value="Papain-like_cys_pep_sf"/>
</dbReference>
<dbReference type="eggNOG" id="KOG0045">
    <property type="taxonomic scope" value="Eukaryota"/>
</dbReference>
<comment type="caution">
    <text evidence="1">Lacks conserved residue(s) required for the propagation of feature annotation.</text>
</comment>
<gene>
    <name evidence="5" type="ORF">LPMP_310400</name>
</gene>
<dbReference type="PANTHER" id="PTHR10183:SF423">
    <property type="entry name" value="LEUCINE-RICH REPEAT PROTEIN (LRRP)"/>
    <property type="match status" value="1"/>
</dbReference>
<evidence type="ECO:0000256" key="2">
    <source>
        <dbReference type="SAM" id="Coils"/>
    </source>
</evidence>